<feature type="compositionally biased region" description="Polar residues" evidence="1">
    <location>
        <begin position="729"/>
        <end position="748"/>
    </location>
</feature>
<dbReference type="EMBL" id="ML179676">
    <property type="protein sequence ID" value="THU83235.1"/>
    <property type="molecule type" value="Genomic_DNA"/>
</dbReference>
<feature type="compositionally biased region" description="Basic residues" evidence="1">
    <location>
        <begin position="671"/>
        <end position="681"/>
    </location>
</feature>
<accession>A0A4V4HCG7</accession>
<organism evidence="2 3">
    <name type="scientific">Dendrothele bispora (strain CBS 962.96)</name>
    <dbReference type="NCBI Taxonomy" id="1314807"/>
    <lineage>
        <taxon>Eukaryota</taxon>
        <taxon>Fungi</taxon>
        <taxon>Dikarya</taxon>
        <taxon>Basidiomycota</taxon>
        <taxon>Agaricomycotina</taxon>
        <taxon>Agaricomycetes</taxon>
        <taxon>Agaricomycetidae</taxon>
        <taxon>Agaricales</taxon>
        <taxon>Agaricales incertae sedis</taxon>
        <taxon>Dendrothele</taxon>
    </lineage>
</organism>
<evidence type="ECO:0000256" key="1">
    <source>
        <dbReference type="SAM" id="MobiDB-lite"/>
    </source>
</evidence>
<evidence type="ECO:0000313" key="3">
    <source>
        <dbReference type="Proteomes" id="UP000297245"/>
    </source>
</evidence>
<protein>
    <submittedName>
        <fullName evidence="2">Uncharacterized protein</fullName>
    </submittedName>
</protein>
<feature type="compositionally biased region" description="Basic and acidic residues" evidence="1">
    <location>
        <begin position="200"/>
        <end position="218"/>
    </location>
</feature>
<feature type="region of interest" description="Disordered" evidence="1">
    <location>
        <begin position="645"/>
        <end position="693"/>
    </location>
</feature>
<keyword evidence="3" id="KW-1185">Reference proteome</keyword>
<feature type="compositionally biased region" description="Low complexity" evidence="1">
    <location>
        <begin position="648"/>
        <end position="663"/>
    </location>
</feature>
<dbReference type="SUPFAM" id="SSF48452">
    <property type="entry name" value="TPR-like"/>
    <property type="match status" value="1"/>
</dbReference>
<dbReference type="AlphaFoldDB" id="A0A4V4HCG7"/>
<dbReference type="OrthoDB" id="2685413at2759"/>
<dbReference type="Proteomes" id="UP000297245">
    <property type="component" value="Unassembled WGS sequence"/>
</dbReference>
<reference evidence="2 3" key="1">
    <citation type="journal article" date="2019" name="Nat. Ecol. Evol.">
        <title>Megaphylogeny resolves global patterns of mushroom evolution.</title>
        <authorList>
            <person name="Varga T."/>
            <person name="Krizsan K."/>
            <person name="Foldi C."/>
            <person name="Dima B."/>
            <person name="Sanchez-Garcia M."/>
            <person name="Sanchez-Ramirez S."/>
            <person name="Szollosi G.J."/>
            <person name="Szarkandi J.G."/>
            <person name="Papp V."/>
            <person name="Albert L."/>
            <person name="Andreopoulos W."/>
            <person name="Angelini C."/>
            <person name="Antonin V."/>
            <person name="Barry K.W."/>
            <person name="Bougher N.L."/>
            <person name="Buchanan P."/>
            <person name="Buyck B."/>
            <person name="Bense V."/>
            <person name="Catcheside P."/>
            <person name="Chovatia M."/>
            <person name="Cooper J."/>
            <person name="Damon W."/>
            <person name="Desjardin D."/>
            <person name="Finy P."/>
            <person name="Geml J."/>
            <person name="Haridas S."/>
            <person name="Hughes K."/>
            <person name="Justo A."/>
            <person name="Karasinski D."/>
            <person name="Kautmanova I."/>
            <person name="Kiss B."/>
            <person name="Kocsube S."/>
            <person name="Kotiranta H."/>
            <person name="LaButti K.M."/>
            <person name="Lechner B.E."/>
            <person name="Liimatainen K."/>
            <person name="Lipzen A."/>
            <person name="Lukacs Z."/>
            <person name="Mihaltcheva S."/>
            <person name="Morgado L.N."/>
            <person name="Niskanen T."/>
            <person name="Noordeloos M.E."/>
            <person name="Ohm R.A."/>
            <person name="Ortiz-Santana B."/>
            <person name="Ovrebo C."/>
            <person name="Racz N."/>
            <person name="Riley R."/>
            <person name="Savchenko A."/>
            <person name="Shiryaev A."/>
            <person name="Soop K."/>
            <person name="Spirin V."/>
            <person name="Szebenyi C."/>
            <person name="Tomsovsky M."/>
            <person name="Tulloss R.E."/>
            <person name="Uehling J."/>
            <person name="Grigoriev I.V."/>
            <person name="Vagvolgyi C."/>
            <person name="Papp T."/>
            <person name="Martin F.M."/>
            <person name="Miettinen O."/>
            <person name="Hibbett D.S."/>
            <person name="Nagy L.G."/>
        </authorList>
    </citation>
    <scope>NUCLEOTIDE SEQUENCE [LARGE SCALE GENOMIC DNA]</scope>
    <source>
        <strain evidence="2 3">CBS 962.96</strain>
    </source>
</reference>
<evidence type="ECO:0000313" key="2">
    <source>
        <dbReference type="EMBL" id="THU83235.1"/>
    </source>
</evidence>
<proteinExistence type="predicted"/>
<feature type="region of interest" description="Disordered" evidence="1">
    <location>
        <begin position="178"/>
        <end position="220"/>
    </location>
</feature>
<sequence length="801" mass="86976">MNVFNPKILDASIRDVASRLSDNQKADLLLYAMNSLSYEGPSRIIFENAIQSCLQVSTLSQENAAKARILRARVRMRAGALFGAHEDLHAALAAEPDNPEAKALLHQRSVNVEKLLAPLPFSTALSRFSIEIWREIALFLSGKDLRTLLFVPGPLSRIASSLLFRRIDLHFGNVRHSSHPTLATSSDSDDESWRLGPSNNRDKREYQDGSNRRRDISNARHAQRTADILTRIITDHSFASVVRTLRIYTFSDVGTHGEPGIVGAGYGNGSMDFQTGILSNALPKLTNLQQVHVSSPACGLLPLLHILQTSHPRLRGLSLQIPDGQIDLSSLTLKHLVHFSYEINSASSLTTSVGNSPSLSSSSDPTSAPSISSFLLQNRAHLQTLAIEDPSGAFPTTTSVAIRNLTHLKFLGQIPLASSQLVPDLLQHGRQIESLNLTVLIDCPLSPYFRSLANSLPFLRYFSFHVAGSVTPSRRLDDRDLFPSIADFLRDRRNLKTLGLTVASGSNSSSSNTGSESTLRLTGFDSSIWGVLPSLTGLKGLTITYPKDLAPALGMWLIPRTVVRLMIDGFANIGGHGLRDPVGLLNQIRPGVPPSLLFIALNDFPLRSASQIVEQGFPMVRLIRLGTTYWTVLNNLDGYVPGSSYGLSSTGRTSPRPRSSGSTYSQVSSPHSHHSHSRPHSKTGSPSLFHHTTPLTTPPLMSAYMSGPGMAPIPIAPAGGLPAGMSTSASMGLSSATMSTGPSSNSIAGGSLAGHGRRGNVNALELEEWPKRRSAFHLREWLQWLGCEEGQAPEHREFIFR</sequence>
<gene>
    <name evidence="2" type="ORF">K435DRAFT_784272</name>
</gene>
<feature type="region of interest" description="Disordered" evidence="1">
    <location>
        <begin position="729"/>
        <end position="757"/>
    </location>
</feature>
<dbReference type="InterPro" id="IPR011990">
    <property type="entry name" value="TPR-like_helical_dom_sf"/>
</dbReference>
<name>A0A4V4HCG7_DENBC</name>